<feature type="binding site" evidence="9">
    <location>
        <position position="107"/>
    </location>
    <ligand>
        <name>Mg(2+)</name>
        <dbReference type="ChEBI" id="CHEBI:18420"/>
        <label>1</label>
    </ligand>
</feature>
<dbReference type="Proteomes" id="UP000037425">
    <property type="component" value="Unassembled WGS sequence"/>
</dbReference>
<feature type="domain" description="Nudix hydrolase" evidence="11">
    <location>
        <begin position="47"/>
        <end position="185"/>
    </location>
</feature>
<dbReference type="PATRIC" id="fig|106592.7.peg.172"/>
<keyword evidence="9" id="KW-0460">Magnesium</keyword>
<evidence type="ECO:0000313" key="12">
    <source>
        <dbReference type="EMBL" id="KOF22136.1"/>
    </source>
</evidence>
<name>A0A0L8C5H1_ENSAD</name>
<proteinExistence type="inferred from homology"/>
<dbReference type="GO" id="GO:0016818">
    <property type="term" value="F:hydrolase activity, acting on acid anhydrides, in phosphorus-containing anhydrides"/>
    <property type="evidence" value="ECO:0007669"/>
    <property type="project" value="InterPro"/>
</dbReference>
<dbReference type="PANTHER" id="PTHR11839:SF18">
    <property type="entry name" value="NUDIX HYDROLASE DOMAIN-CONTAINING PROTEIN"/>
    <property type="match status" value="1"/>
</dbReference>
<keyword evidence="9" id="KW-0479">Metal-binding</keyword>
<dbReference type="GO" id="GO:0046872">
    <property type="term" value="F:metal ion binding"/>
    <property type="evidence" value="ECO:0007669"/>
    <property type="project" value="UniProtKB-KW"/>
</dbReference>
<organism evidence="12 13">
    <name type="scientific">Ensifer adhaerens</name>
    <name type="common">Sinorhizobium morelense</name>
    <dbReference type="NCBI Taxonomy" id="106592"/>
    <lineage>
        <taxon>Bacteria</taxon>
        <taxon>Pseudomonadati</taxon>
        <taxon>Pseudomonadota</taxon>
        <taxon>Alphaproteobacteria</taxon>
        <taxon>Hyphomicrobiales</taxon>
        <taxon>Rhizobiaceae</taxon>
        <taxon>Sinorhizobium/Ensifer group</taxon>
        <taxon>Ensifer</taxon>
    </lineage>
</organism>
<reference evidence="13" key="1">
    <citation type="submission" date="2015-07" db="EMBL/GenBank/DDBJ databases">
        <title>Whole genome sequence of an Ensifer adhaerens strain isolated from a cave pool in the Wind Cave National Park.</title>
        <authorList>
            <person name="Eng W.W.H."/>
            <person name="Gan H.M."/>
            <person name="Barton H.A."/>
            <person name="Savka M.A."/>
        </authorList>
    </citation>
    <scope>NUCLEOTIDE SEQUENCE [LARGE SCALE GENOMIC DNA]</scope>
    <source>
        <strain evidence="13">SD006</strain>
    </source>
</reference>
<comment type="catalytic activity">
    <reaction evidence="1">
        <text>GDP-alpha-D-mannose + H2O = alpha-D-mannose 1-phosphate + GMP + 2 H(+)</text>
        <dbReference type="Rhea" id="RHEA:27978"/>
        <dbReference type="ChEBI" id="CHEBI:15377"/>
        <dbReference type="ChEBI" id="CHEBI:15378"/>
        <dbReference type="ChEBI" id="CHEBI:57527"/>
        <dbReference type="ChEBI" id="CHEBI:58115"/>
        <dbReference type="ChEBI" id="CHEBI:58409"/>
    </reaction>
</comment>
<dbReference type="NCBIfam" id="TIGR00052">
    <property type="entry name" value="nudix-type nucleoside diphosphatase, YffH/AdpP family"/>
    <property type="match status" value="1"/>
</dbReference>
<comment type="subunit">
    <text evidence="4">Homodimer.</text>
</comment>
<evidence type="ECO:0000256" key="2">
    <source>
        <dbReference type="ARBA" id="ARBA00001946"/>
    </source>
</evidence>
<evidence type="ECO:0000259" key="11">
    <source>
        <dbReference type="PROSITE" id="PS51462"/>
    </source>
</evidence>
<keyword evidence="6" id="KW-0378">Hydrolase</keyword>
<dbReference type="Gene3D" id="3.90.79.10">
    <property type="entry name" value="Nucleoside Triphosphate Pyrophosphohydrolase"/>
    <property type="match status" value="1"/>
</dbReference>
<accession>A0A0L8C5H1</accession>
<evidence type="ECO:0000256" key="3">
    <source>
        <dbReference type="ARBA" id="ARBA00007275"/>
    </source>
</evidence>
<dbReference type="EMBL" id="LGAP01000001">
    <property type="protein sequence ID" value="KOF22136.1"/>
    <property type="molecule type" value="Genomic_DNA"/>
</dbReference>
<feature type="binding site" evidence="9">
    <location>
        <position position="88"/>
    </location>
    <ligand>
        <name>Mg(2+)</name>
        <dbReference type="ChEBI" id="CHEBI:18420"/>
        <label>1</label>
    </ligand>
</feature>
<feature type="binding site" evidence="9">
    <location>
        <position position="103"/>
    </location>
    <ligand>
        <name>Mg(2+)</name>
        <dbReference type="ChEBI" id="CHEBI:18420"/>
        <label>1</label>
    </ligand>
</feature>
<gene>
    <name evidence="12" type="ORF">AC244_00785</name>
</gene>
<dbReference type="PROSITE" id="PS51462">
    <property type="entry name" value="NUDIX"/>
    <property type="match status" value="1"/>
</dbReference>
<sequence length="198" mass="21854">MTKHHDPRVRIIERRTLSDGFIHLEEITLEQDMSDGGTATLKREVHDHGSAATILLFDPRQQSVVLVRQLRVPVLLQGDPAYMIEAPAGLLDDDTPEVAICREALEETGYHVDRATHLFDAYMSPGALTERTSFFVGLIDVTEKAGDGGGLAHEGEDIEVLEIPFDEAFGMIATGEICDAKTIMLLQWAQLNRSSLTV</sequence>
<evidence type="ECO:0000313" key="13">
    <source>
        <dbReference type="Proteomes" id="UP000037425"/>
    </source>
</evidence>
<dbReference type="CDD" id="cd24157">
    <property type="entry name" value="NUDIX_GDPMK"/>
    <property type="match status" value="1"/>
</dbReference>
<evidence type="ECO:0000256" key="7">
    <source>
        <dbReference type="ARBA" id="ARBA00032162"/>
    </source>
</evidence>
<dbReference type="InterPro" id="IPR015797">
    <property type="entry name" value="NUDIX_hydrolase-like_dom_sf"/>
</dbReference>
<evidence type="ECO:0000256" key="5">
    <source>
        <dbReference type="ARBA" id="ARBA00016377"/>
    </source>
</evidence>
<evidence type="ECO:0000256" key="6">
    <source>
        <dbReference type="ARBA" id="ARBA00022801"/>
    </source>
</evidence>
<evidence type="ECO:0000256" key="1">
    <source>
        <dbReference type="ARBA" id="ARBA00000847"/>
    </source>
</evidence>
<dbReference type="RefSeq" id="WP_053246959.1">
    <property type="nucleotide sequence ID" value="NZ_LGAP01000001.1"/>
</dbReference>
<dbReference type="OrthoDB" id="5292471at2"/>
<dbReference type="Pfam" id="PF00293">
    <property type="entry name" value="NUDIX"/>
    <property type="match status" value="1"/>
</dbReference>
<evidence type="ECO:0000256" key="4">
    <source>
        <dbReference type="ARBA" id="ARBA00011738"/>
    </source>
</evidence>
<comment type="similarity">
    <text evidence="3">Belongs to the Nudix hydrolase family. NudK subfamily.</text>
</comment>
<evidence type="ECO:0000256" key="10">
    <source>
        <dbReference type="PIRSR" id="PIRSR604385-3"/>
    </source>
</evidence>
<evidence type="ECO:0000256" key="8">
    <source>
        <dbReference type="ARBA" id="ARBA00032272"/>
    </source>
</evidence>
<dbReference type="SUPFAM" id="SSF55811">
    <property type="entry name" value="Nudix"/>
    <property type="match status" value="1"/>
</dbReference>
<feature type="binding site" evidence="9">
    <location>
        <position position="156"/>
    </location>
    <ligand>
        <name>Mg(2+)</name>
        <dbReference type="ChEBI" id="CHEBI:18420"/>
        <label>1</label>
    </ligand>
</feature>
<evidence type="ECO:0000256" key="9">
    <source>
        <dbReference type="PIRSR" id="PIRSR604385-2"/>
    </source>
</evidence>
<dbReference type="PANTHER" id="PTHR11839">
    <property type="entry name" value="UDP/ADP-SUGAR PYROPHOSPHATASE"/>
    <property type="match status" value="1"/>
</dbReference>
<dbReference type="AlphaFoldDB" id="A0A0L8C5H1"/>
<feature type="short sequence motif" description="Nudix box" evidence="10">
    <location>
        <begin position="89"/>
        <end position="110"/>
    </location>
</feature>
<dbReference type="GO" id="GO:0019693">
    <property type="term" value="P:ribose phosphate metabolic process"/>
    <property type="evidence" value="ECO:0007669"/>
    <property type="project" value="TreeGrafter"/>
</dbReference>
<dbReference type="InterPro" id="IPR000086">
    <property type="entry name" value="NUDIX_hydrolase_dom"/>
</dbReference>
<protein>
    <recommendedName>
        <fullName evidence="5">GDP-mannose pyrophosphatase</fullName>
    </recommendedName>
    <alternativeName>
        <fullName evidence="7">GDP-mannose hydrolase</fullName>
    </alternativeName>
    <alternativeName>
        <fullName evidence="8">GDPMK</fullName>
    </alternativeName>
</protein>
<comment type="caution">
    <text evidence="12">The sequence shown here is derived from an EMBL/GenBank/DDBJ whole genome shotgun (WGS) entry which is preliminary data.</text>
</comment>
<dbReference type="GO" id="GO:0006753">
    <property type="term" value="P:nucleoside phosphate metabolic process"/>
    <property type="evidence" value="ECO:0007669"/>
    <property type="project" value="TreeGrafter"/>
</dbReference>
<dbReference type="GO" id="GO:0005829">
    <property type="term" value="C:cytosol"/>
    <property type="evidence" value="ECO:0007669"/>
    <property type="project" value="TreeGrafter"/>
</dbReference>
<comment type="cofactor">
    <cofactor evidence="2 9">
        <name>Mg(2+)</name>
        <dbReference type="ChEBI" id="CHEBI:18420"/>
    </cofactor>
</comment>
<dbReference type="InterPro" id="IPR004385">
    <property type="entry name" value="NDP_pyrophosphatase"/>
</dbReference>